<comment type="caution">
    <text evidence="1">The sequence shown here is derived from an EMBL/GenBank/DDBJ whole genome shotgun (WGS) entry which is preliminary data.</text>
</comment>
<gene>
    <name evidence="1" type="ORF">F3B98_29040</name>
</gene>
<dbReference type="Proteomes" id="UP000435985">
    <property type="component" value="Unassembled WGS sequence"/>
</dbReference>
<sequence length="36" mass="4107">EQNINVATVRVQMKIALTKLRESLGTPYMIAILMFL</sequence>
<name>A0A642CA32_BACOV</name>
<dbReference type="AlphaFoldDB" id="A0A642CA32"/>
<feature type="non-terminal residue" evidence="1">
    <location>
        <position position="1"/>
    </location>
</feature>
<accession>A0A642CA32</accession>
<evidence type="ECO:0000313" key="1">
    <source>
        <dbReference type="EMBL" id="KAA4657385.1"/>
    </source>
</evidence>
<dbReference type="EMBL" id="VWFO01000277">
    <property type="protein sequence ID" value="KAA4657385.1"/>
    <property type="molecule type" value="Genomic_DNA"/>
</dbReference>
<proteinExistence type="predicted"/>
<evidence type="ECO:0000313" key="2">
    <source>
        <dbReference type="Proteomes" id="UP000435985"/>
    </source>
</evidence>
<organism evidence="1 2">
    <name type="scientific">Bacteroides ovatus</name>
    <dbReference type="NCBI Taxonomy" id="28116"/>
    <lineage>
        <taxon>Bacteria</taxon>
        <taxon>Pseudomonadati</taxon>
        <taxon>Bacteroidota</taxon>
        <taxon>Bacteroidia</taxon>
        <taxon>Bacteroidales</taxon>
        <taxon>Bacteroidaceae</taxon>
        <taxon>Bacteroides</taxon>
    </lineage>
</organism>
<protein>
    <submittedName>
        <fullName evidence="1">RNA polymerase sigma-70 factor</fullName>
    </submittedName>
</protein>
<reference evidence="1 2" key="1">
    <citation type="journal article" date="2019" name="Nat. Med.">
        <title>A library of human gut bacterial isolates paired with longitudinal multiomics data enables mechanistic microbiome research.</title>
        <authorList>
            <person name="Poyet M."/>
            <person name="Groussin M."/>
            <person name="Gibbons S.M."/>
            <person name="Avila-Pacheco J."/>
            <person name="Jiang X."/>
            <person name="Kearney S.M."/>
            <person name="Perrotta A.R."/>
            <person name="Berdy B."/>
            <person name="Zhao S."/>
            <person name="Lieberman T.D."/>
            <person name="Swanson P.K."/>
            <person name="Smith M."/>
            <person name="Roesemann S."/>
            <person name="Alexander J.E."/>
            <person name="Rich S.A."/>
            <person name="Livny J."/>
            <person name="Vlamakis H."/>
            <person name="Clish C."/>
            <person name="Bullock K."/>
            <person name="Deik A."/>
            <person name="Scott J."/>
            <person name="Pierce K.A."/>
            <person name="Xavier R.J."/>
            <person name="Alm E.J."/>
        </authorList>
    </citation>
    <scope>NUCLEOTIDE SEQUENCE [LARGE SCALE GENOMIC DNA]</scope>
    <source>
        <strain evidence="1 2">BIOML-A14</strain>
    </source>
</reference>